<dbReference type="PANTHER" id="PTHR24034">
    <property type="entry name" value="EGF-LIKE DOMAIN-CONTAINING PROTEIN"/>
    <property type="match status" value="1"/>
</dbReference>
<dbReference type="InterPro" id="IPR049883">
    <property type="entry name" value="NOTCH1_EGF-like"/>
</dbReference>
<feature type="domain" description="EGF-like" evidence="6">
    <location>
        <begin position="275"/>
        <end position="314"/>
    </location>
</feature>
<dbReference type="SMART" id="SM00179">
    <property type="entry name" value="EGF_CA"/>
    <property type="match status" value="5"/>
</dbReference>
<dbReference type="SUPFAM" id="SSF57196">
    <property type="entry name" value="EGF/Laminin"/>
    <property type="match status" value="4"/>
</dbReference>
<keyword evidence="2" id="KW-0732">Signal</keyword>
<dbReference type="PANTHER" id="PTHR24034:SF205">
    <property type="entry name" value="NIDOGEN"/>
    <property type="match status" value="1"/>
</dbReference>
<dbReference type="SMART" id="SM00181">
    <property type="entry name" value="EGF"/>
    <property type="match status" value="6"/>
</dbReference>
<dbReference type="CDD" id="cd00054">
    <property type="entry name" value="EGF_CA"/>
    <property type="match status" value="3"/>
</dbReference>
<evidence type="ECO:0000313" key="7">
    <source>
        <dbReference type="EMBL" id="VDK34864.1"/>
    </source>
</evidence>
<feature type="domain" description="EGF-like" evidence="6">
    <location>
        <begin position="77"/>
        <end position="115"/>
    </location>
</feature>
<dbReference type="InterPro" id="IPR013032">
    <property type="entry name" value="EGF-like_CS"/>
</dbReference>
<dbReference type="WBParaSite" id="GPUH_0000254601-mRNA-1">
    <property type="protein sequence ID" value="GPUH_0000254601-mRNA-1"/>
    <property type="gene ID" value="GPUH_0000254601"/>
</dbReference>
<keyword evidence="4" id="KW-1015">Disulfide bond</keyword>
<dbReference type="Pfam" id="PF07645">
    <property type="entry name" value="EGF_CA"/>
    <property type="match status" value="5"/>
</dbReference>
<proteinExistence type="predicted"/>
<evidence type="ECO:0000313" key="8">
    <source>
        <dbReference type="Proteomes" id="UP000271098"/>
    </source>
</evidence>
<accession>A0A183D1F0</accession>
<dbReference type="InterPro" id="IPR050751">
    <property type="entry name" value="ECM_structural_protein"/>
</dbReference>
<reference evidence="9" key="1">
    <citation type="submission" date="2016-06" db="UniProtKB">
        <authorList>
            <consortium name="WormBaseParasite"/>
        </authorList>
    </citation>
    <scope>IDENTIFICATION</scope>
</reference>
<evidence type="ECO:0000256" key="4">
    <source>
        <dbReference type="ARBA" id="ARBA00023157"/>
    </source>
</evidence>
<feature type="domain" description="EGF-like" evidence="6">
    <location>
        <begin position="26"/>
        <end position="64"/>
    </location>
</feature>
<organism evidence="9">
    <name type="scientific">Gongylonema pulchrum</name>
    <dbReference type="NCBI Taxonomy" id="637853"/>
    <lineage>
        <taxon>Eukaryota</taxon>
        <taxon>Metazoa</taxon>
        <taxon>Ecdysozoa</taxon>
        <taxon>Nematoda</taxon>
        <taxon>Chromadorea</taxon>
        <taxon>Rhabditida</taxon>
        <taxon>Spirurina</taxon>
        <taxon>Spiruromorpha</taxon>
        <taxon>Spiruroidea</taxon>
        <taxon>Gongylonematidae</taxon>
        <taxon>Gongylonema</taxon>
    </lineage>
</organism>
<evidence type="ECO:0000313" key="9">
    <source>
        <dbReference type="WBParaSite" id="GPUH_0000254601-mRNA-1"/>
    </source>
</evidence>
<comment type="caution">
    <text evidence="5">Lacks conserved residue(s) required for the propagation of feature annotation.</text>
</comment>
<dbReference type="Pfam" id="PF12661">
    <property type="entry name" value="hEGF"/>
    <property type="match status" value="1"/>
</dbReference>
<keyword evidence="1 5" id="KW-0245">EGF-like domain</keyword>
<feature type="domain" description="EGF-like" evidence="6">
    <location>
        <begin position="227"/>
        <end position="266"/>
    </location>
</feature>
<evidence type="ECO:0000256" key="2">
    <source>
        <dbReference type="ARBA" id="ARBA00022729"/>
    </source>
</evidence>
<dbReference type="Gene3D" id="2.10.25.10">
    <property type="entry name" value="Laminin"/>
    <property type="match status" value="5"/>
</dbReference>
<dbReference type="PROSITE" id="PS50026">
    <property type="entry name" value="EGF_3"/>
    <property type="match status" value="5"/>
</dbReference>
<dbReference type="InterPro" id="IPR001881">
    <property type="entry name" value="EGF-like_Ca-bd_dom"/>
</dbReference>
<feature type="domain" description="EGF-like" evidence="6">
    <location>
        <begin position="178"/>
        <end position="217"/>
    </location>
</feature>
<dbReference type="FunFam" id="2.10.25.10:FF:000291">
    <property type="entry name" value="Transmembrane matrix receptor MUP-4"/>
    <property type="match status" value="1"/>
</dbReference>
<dbReference type="AlphaFoldDB" id="A0A183D1F0"/>
<name>A0A183D1F0_9BILA</name>
<dbReference type="InterPro" id="IPR000742">
    <property type="entry name" value="EGF"/>
</dbReference>
<gene>
    <name evidence="7" type="ORF">GPUH_LOCUS2541</name>
</gene>
<dbReference type="Proteomes" id="UP000271098">
    <property type="component" value="Unassembled WGS sequence"/>
</dbReference>
<dbReference type="InterPro" id="IPR000152">
    <property type="entry name" value="EGF-type_Asp/Asn_hydroxyl_site"/>
</dbReference>
<dbReference type="OrthoDB" id="4405280at2759"/>
<sequence>MDTEDSYECACPAGYIDVSPDTAQKPGRRCLLSRHDCSPNADCVDTAESYICKCRDDFVDESPDTKNRPGRICRPALIDECRLGKHDCSQNAVCQDLPQGYTCHCKSEFIDQSPNRASLPGRLCVPRPTAPPEECRIDDSASSCKEELNEVCRLINGKPKCACPINYSRDPTTKSCTTIDECQFPQLNDCHPSAECIDKPVSYTCRCKQGFKDISPGDKPGRVCQPYVNECQFPHLNDCHQNAECIDKEDGYECRCNQGYMDRQPERPGRLCKKRVDECAKPELNSCDKNANCIDEEEGYRCECKDGYLDVSPSPTFRGRACRALINEFVVFLYSCINRKNPLWCKIHFGTDLIIEILSNISLFGYLVAIG</sequence>
<protein>
    <submittedName>
        <fullName evidence="9">EGF-like domain-containing protein</fullName>
    </submittedName>
</protein>
<evidence type="ECO:0000256" key="1">
    <source>
        <dbReference type="ARBA" id="ARBA00022536"/>
    </source>
</evidence>
<dbReference type="EMBL" id="UYRT01003889">
    <property type="protein sequence ID" value="VDK34864.1"/>
    <property type="molecule type" value="Genomic_DNA"/>
</dbReference>
<dbReference type="PROSITE" id="PS00010">
    <property type="entry name" value="ASX_HYDROXYL"/>
    <property type="match status" value="5"/>
</dbReference>
<reference evidence="7 8" key="2">
    <citation type="submission" date="2018-11" db="EMBL/GenBank/DDBJ databases">
        <authorList>
            <consortium name="Pathogen Informatics"/>
        </authorList>
    </citation>
    <scope>NUCLEOTIDE SEQUENCE [LARGE SCALE GENOMIC DNA]</scope>
</reference>
<evidence type="ECO:0000256" key="3">
    <source>
        <dbReference type="ARBA" id="ARBA00022737"/>
    </source>
</evidence>
<evidence type="ECO:0000259" key="6">
    <source>
        <dbReference type="PROSITE" id="PS50026"/>
    </source>
</evidence>
<keyword evidence="3" id="KW-0677">Repeat</keyword>
<dbReference type="FunFam" id="2.10.25.10:FF:000038">
    <property type="entry name" value="Fibrillin 2"/>
    <property type="match status" value="1"/>
</dbReference>
<evidence type="ECO:0000256" key="5">
    <source>
        <dbReference type="PROSITE-ProRule" id="PRU00076"/>
    </source>
</evidence>
<keyword evidence="8" id="KW-1185">Reference proteome</keyword>
<dbReference type="GO" id="GO:0005509">
    <property type="term" value="F:calcium ion binding"/>
    <property type="evidence" value="ECO:0007669"/>
    <property type="project" value="InterPro"/>
</dbReference>